<keyword evidence="6" id="KW-0418">Kinase</keyword>
<dbReference type="PROSITE" id="PS50894">
    <property type="entry name" value="HPT"/>
    <property type="match status" value="1"/>
</dbReference>
<dbReference type="InterPro" id="IPR003661">
    <property type="entry name" value="HisK_dim/P_dom"/>
</dbReference>
<dbReference type="AlphaFoldDB" id="A0A2K9NIU4"/>
<comment type="catalytic activity">
    <reaction evidence="1">
        <text>ATP + protein L-histidine = ADP + protein N-phospho-L-histidine.</text>
        <dbReference type="EC" id="2.7.13.3"/>
    </reaction>
</comment>
<dbReference type="PANTHER" id="PTHR45339:SF5">
    <property type="entry name" value="HISTIDINE KINASE"/>
    <property type="match status" value="1"/>
</dbReference>
<keyword evidence="4" id="KW-0808">Transferase</keyword>
<dbReference type="SUPFAM" id="SSF52172">
    <property type="entry name" value="CheY-like"/>
    <property type="match status" value="4"/>
</dbReference>
<keyword evidence="7" id="KW-0067">ATP-binding</keyword>
<dbReference type="Gene3D" id="1.10.287.130">
    <property type="match status" value="1"/>
</dbReference>
<dbReference type="Gene3D" id="3.30.565.10">
    <property type="entry name" value="Histidine kinase-like ATPase, C-terminal domain"/>
    <property type="match status" value="1"/>
</dbReference>
<dbReference type="CDD" id="cd00082">
    <property type="entry name" value="HisKA"/>
    <property type="match status" value="1"/>
</dbReference>
<evidence type="ECO:0000313" key="11">
    <source>
        <dbReference type="EMBL" id="AUN32961.1"/>
    </source>
</evidence>
<dbReference type="FunFam" id="1.10.287.130:FF:000002">
    <property type="entry name" value="Two-component osmosensing histidine kinase"/>
    <property type="match status" value="1"/>
</dbReference>
<dbReference type="Pfam" id="PF01627">
    <property type="entry name" value="Hpt"/>
    <property type="match status" value="1"/>
</dbReference>
<evidence type="ECO:0000256" key="9">
    <source>
        <dbReference type="ARBA" id="ARBA00064003"/>
    </source>
</evidence>
<evidence type="ECO:0000313" key="12">
    <source>
        <dbReference type="Proteomes" id="UP000234752"/>
    </source>
</evidence>
<dbReference type="SMART" id="SM00388">
    <property type="entry name" value="HisKA"/>
    <property type="match status" value="1"/>
</dbReference>
<dbReference type="CDD" id="cd00156">
    <property type="entry name" value="REC"/>
    <property type="match status" value="1"/>
</dbReference>
<dbReference type="Pfam" id="PF00072">
    <property type="entry name" value="Response_reg"/>
    <property type="match status" value="3"/>
</dbReference>
<keyword evidence="12" id="KW-1185">Reference proteome</keyword>
<evidence type="ECO:0000256" key="4">
    <source>
        <dbReference type="ARBA" id="ARBA00022679"/>
    </source>
</evidence>
<keyword evidence="5" id="KW-0547">Nucleotide-binding</keyword>
<dbReference type="InterPro" id="IPR003594">
    <property type="entry name" value="HATPase_dom"/>
</dbReference>
<dbReference type="InterPro" id="IPR005467">
    <property type="entry name" value="His_kinase_dom"/>
</dbReference>
<dbReference type="PROSITE" id="PS50109">
    <property type="entry name" value="HIS_KIN"/>
    <property type="match status" value="1"/>
</dbReference>
<organism evidence="11 12">
    <name type="scientific">Niveispirillum cyanobacteriorum</name>
    <dbReference type="NCBI Taxonomy" id="1612173"/>
    <lineage>
        <taxon>Bacteria</taxon>
        <taxon>Pseudomonadati</taxon>
        <taxon>Pseudomonadota</taxon>
        <taxon>Alphaproteobacteria</taxon>
        <taxon>Rhodospirillales</taxon>
        <taxon>Azospirillaceae</taxon>
        <taxon>Niveispirillum</taxon>
    </lineage>
</organism>
<dbReference type="GO" id="GO:0000155">
    <property type="term" value="F:phosphorelay sensor kinase activity"/>
    <property type="evidence" value="ECO:0007669"/>
    <property type="project" value="InterPro"/>
</dbReference>
<dbReference type="KEGG" id="ncb:C0V82_21295"/>
<dbReference type="SUPFAM" id="SSF47384">
    <property type="entry name" value="Homodimeric domain of signal transducing histidine kinase"/>
    <property type="match status" value="1"/>
</dbReference>
<dbReference type="EC" id="2.7.13.3" evidence="2"/>
<dbReference type="CDD" id="cd16922">
    <property type="entry name" value="HATPase_EvgS-ArcB-TorS-like"/>
    <property type="match status" value="1"/>
</dbReference>
<dbReference type="CDD" id="cd17574">
    <property type="entry name" value="REC_OmpR"/>
    <property type="match status" value="1"/>
</dbReference>
<name>A0A2K9NIU4_9PROT</name>
<dbReference type="InterPro" id="IPR008207">
    <property type="entry name" value="Sig_transdc_His_kin_Hpt_dom"/>
</dbReference>
<comment type="subunit">
    <text evidence="9">At low DSF concentrations, interacts with RpfF.</text>
</comment>
<dbReference type="InterPro" id="IPR036641">
    <property type="entry name" value="HPT_dom_sf"/>
</dbReference>
<dbReference type="InterPro" id="IPR036890">
    <property type="entry name" value="HATPase_C_sf"/>
</dbReference>
<accession>A0A2K9NIU4</accession>
<proteinExistence type="predicted"/>
<sequence length="963" mass="103976">MSTEAPHLLIVEDSPTQALQMEITLAAQGWTAEVCATAEDALEKLNGALPDALLVDYHLPRMSGDEFIRRVRLNVRTRQLPIIMLTDEVTAEAEFRGIESGADAYVPKSADSDLLPARINALLKRRPRADFHASAQALRQCRLMIVDDSPTFLEFLRGILEEEGHDVVPLLSGKDALERAETESFDCIIVDLNMPEIDGVELCGRLDGVRRRREELFQIVMLTASDSKTDLMRGLEAGADDYVTKANDIEIIKARIRALLRRKLLHEENLRISMEFRAKERELERAHEDKRLVEARAALADALEKTNRELTQAQVELTRAKDQAEAANRAKSEFLANMSHELRTPMNGIIGMNTLLLTTALTPEQRHSAELVGSSAKLLLSLLNDILDISKLEANQVTLEHIEFDVAKLFEETALLMAPKAAEHGIELVLDIDPSARRTAVSDPTRIRQVVLNLIGNAIKFTAKGGVTVSVAVHEGAGGVLTLDTQVIDTGIGIPPDAVNRLFEKFVQADSSVSRRFGGTGLGLAICRETVGLLGGRIGVESTVGAGSTFWFTIALTAAEEAAVHPAPLPDLAGKLALLLVPEGIVRAPLARELSRLGLRVRVEETDDGMAEIAAGLLSPDIVLLDLGVVAEAGAGVAQRLRGMLPRARLIMLRSMTGVAAGPAAINATLDKPVLRQDLIAVLRGGQPVTVAEKPVPAPPTGAVVALAGEGARILLAEDNYVNQQVALHMLTGAGHRVDIANHGGEAVAALEARDYDLVLMDVQMPVVDGLEATRRIRALGGPRGGIPIIAMTANAMTGVEAEYRAAGMDDYISKPVEYQEFLAKVRAWLDRRRAAGAAAALAEPAVTVEASDLDLTTVRQLREMMGAAAFERLLGQFLDNSRARLDRIGKALEAMDKAALGRDVHDMISTSGGFGCKALVRLGRDMEQALREGDMETVARLGAQLRSVAPATWDRLAVAIRA</sequence>
<dbReference type="CDD" id="cd17546">
    <property type="entry name" value="REC_hyHK_CKI1_RcsC-like"/>
    <property type="match status" value="1"/>
</dbReference>
<evidence type="ECO:0000256" key="2">
    <source>
        <dbReference type="ARBA" id="ARBA00012438"/>
    </source>
</evidence>
<dbReference type="InterPro" id="IPR004358">
    <property type="entry name" value="Sig_transdc_His_kin-like_C"/>
</dbReference>
<dbReference type="InterPro" id="IPR001789">
    <property type="entry name" value="Sig_transdc_resp-reg_receiver"/>
</dbReference>
<evidence type="ECO:0000256" key="7">
    <source>
        <dbReference type="ARBA" id="ARBA00022840"/>
    </source>
</evidence>
<dbReference type="GO" id="GO:0005524">
    <property type="term" value="F:ATP binding"/>
    <property type="evidence" value="ECO:0007669"/>
    <property type="project" value="UniProtKB-KW"/>
</dbReference>
<dbReference type="Pfam" id="PF02518">
    <property type="entry name" value="HATPase_c"/>
    <property type="match status" value="1"/>
</dbReference>
<dbReference type="PRINTS" id="PR00344">
    <property type="entry name" value="BCTRLSENSOR"/>
</dbReference>
<dbReference type="SUPFAM" id="SSF55874">
    <property type="entry name" value="ATPase domain of HSP90 chaperone/DNA topoisomerase II/histidine kinase"/>
    <property type="match status" value="1"/>
</dbReference>
<gene>
    <name evidence="11" type="ORF">C0V82_21295</name>
</gene>
<dbReference type="InterPro" id="IPR011006">
    <property type="entry name" value="CheY-like_superfamily"/>
</dbReference>
<dbReference type="Gene3D" id="3.40.50.2300">
    <property type="match status" value="4"/>
</dbReference>
<keyword evidence="3" id="KW-0597">Phosphoprotein</keyword>
<keyword evidence="11" id="KW-0614">Plasmid</keyword>
<evidence type="ECO:0000256" key="6">
    <source>
        <dbReference type="ARBA" id="ARBA00022777"/>
    </source>
</evidence>
<keyword evidence="8" id="KW-0902">Two-component regulatory system</keyword>
<dbReference type="SUPFAM" id="SSF47226">
    <property type="entry name" value="Histidine-containing phosphotransfer domain, HPT domain"/>
    <property type="match status" value="1"/>
</dbReference>
<dbReference type="PANTHER" id="PTHR45339">
    <property type="entry name" value="HYBRID SIGNAL TRANSDUCTION HISTIDINE KINASE J"/>
    <property type="match status" value="1"/>
</dbReference>
<protein>
    <recommendedName>
        <fullName evidence="10">Sensory/regulatory protein RpfC</fullName>
        <ecNumber evidence="2">2.7.13.3</ecNumber>
    </recommendedName>
</protein>
<dbReference type="FunFam" id="3.30.565.10:FF:000010">
    <property type="entry name" value="Sensor histidine kinase RcsC"/>
    <property type="match status" value="1"/>
</dbReference>
<dbReference type="GO" id="GO:0005886">
    <property type="term" value="C:plasma membrane"/>
    <property type="evidence" value="ECO:0007669"/>
    <property type="project" value="UniProtKB-SubCell"/>
</dbReference>
<evidence type="ECO:0000256" key="8">
    <source>
        <dbReference type="ARBA" id="ARBA00023012"/>
    </source>
</evidence>
<dbReference type="Proteomes" id="UP000234752">
    <property type="component" value="Plasmid unnamed1"/>
</dbReference>
<dbReference type="OrthoDB" id="9801651at2"/>
<reference evidence="11 12" key="1">
    <citation type="submission" date="2017-12" db="EMBL/GenBank/DDBJ databases">
        <title>Genomes of bacteria within cyanobacterial aggregates.</title>
        <authorList>
            <person name="Cai H."/>
        </authorList>
    </citation>
    <scope>NUCLEOTIDE SEQUENCE [LARGE SCALE GENOMIC DNA]</scope>
    <source>
        <strain evidence="11 12">TH16</strain>
        <plasmid evidence="11 12">unnamed1</plasmid>
    </source>
</reference>
<geneLocation type="plasmid" evidence="11 12">
    <name>unnamed1</name>
</geneLocation>
<evidence type="ECO:0000256" key="1">
    <source>
        <dbReference type="ARBA" id="ARBA00000085"/>
    </source>
</evidence>
<dbReference type="EMBL" id="CP025613">
    <property type="protein sequence ID" value="AUN32961.1"/>
    <property type="molecule type" value="Genomic_DNA"/>
</dbReference>
<dbReference type="Pfam" id="PF00512">
    <property type="entry name" value="HisKA"/>
    <property type="match status" value="1"/>
</dbReference>
<evidence type="ECO:0000256" key="10">
    <source>
        <dbReference type="ARBA" id="ARBA00068150"/>
    </source>
</evidence>
<dbReference type="SMART" id="SM00387">
    <property type="entry name" value="HATPase_c"/>
    <property type="match status" value="1"/>
</dbReference>
<evidence type="ECO:0000256" key="5">
    <source>
        <dbReference type="ARBA" id="ARBA00022741"/>
    </source>
</evidence>
<dbReference type="RefSeq" id="WP_102114488.1">
    <property type="nucleotide sequence ID" value="NZ_BMGN01000001.1"/>
</dbReference>
<dbReference type="InterPro" id="IPR036097">
    <property type="entry name" value="HisK_dim/P_sf"/>
</dbReference>
<dbReference type="SMART" id="SM00448">
    <property type="entry name" value="REC"/>
    <property type="match status" value="3"/>
</dbReference>
<dbReference type="Gene3D" id="1.20.120.160">
    <property type="entry name" value="HPT domain"/>
    <property type="match status" value="1"/>
</dbReference>
<evidence type="ECO:0000256" key="3">
    <source>
        <dbReference type="ARBA" id="ARBA00022553"/>
    </source>
</evidence>
<dbReference type="PROSITE" id="PS50110">
    <property type="entry name" value="RESPONSE_REGULATORY"/>
    <property type="match status" value="4"/>
</dbReference>